<gene>
    <name evidence="1" type="ORF">COS11_05790</name>
</gene>
<name>A0A2M7E7M1_9BACT</name>
<dbReference type="EMBL" id="PETL01000278">
    <property type="protein sequence ID" value="PIV63747.1"/>
    <property type="molecule type" value="Genomic_DNA"/>
</dbReference>
<evidence type="ECO:0000313" key="2">
    <source>
        <dbReference type="Proteomes" id="UP000228886"/>
    </source>
</evidence>
<sequence length="87" mass="10540">MKVILLSHAKDQCRERGIKKNIIEETVFNPDQIIEEKEGKKIAQKKIFDEEKKKNYLIRAIFKEENDRRIVITLYKTSKVQKYWRSE</sequence>
<protein>
    <recommendedName>
        <fullName evidence="3">DUF4258 domain-containing protein</fullName>
    </recommendedName>
</protein>
<comment type="caution">
    <text evidence="1">The sequence shown here is derived from an EMBL/GenBank/DDBJ whole genome shotgun (WGS) entry which is preliminary data.</text>
</comment>
<dbReference type="Pfam" id="PF14076">
    <property type="entry name" value="DUF4258"/>
    <property type="match status" value="1"/>
</dbReference>
<organism evidence="1 2">
    <name type="scientific">bacterium (Candidatus Ratteibacteria) CG01_land_8_20_14_3_00_40_19</name>
    <dbReference type="NCBI Taxonomy" id="2014290"/>
    <lineage>
        <taxon>Bacteria</taxon>
        <taxon>Candidatus Ratteibacteria</taxon>
    </lineage>
</organism>
<reference evidence="2" key="1">
    <citation type="submission" date="2017-09" db="EMBL/GenBank/DDBJ databases">
        <title>Depth-based differentiation of microbial function through sediment-hosted aquifers and enrichment of novel symbionts in the deep terrestrial subsurface.</title>
        <authorList>
            <person name="Probst A.J."/>
            <person name="Ladd B."/>
            <person name="Jarett J.K."/>
            <person name="Geller-Mcgrath D.E."/>
            <person name="Sieber C.M.K."/>
            <person name="Emerson J.B."/>
            <person name="Anantharaman K."/>
            <person name="Thomas B.C."/>
            <person name="Malmstrom R."/>
            <person name="Stieglmeier M."/>
            <person name="Klingl A."/>
            <person name="Woyke T."/>
            <person name="Ryan C.M."/>
            <person name="Banfield J.F."/>
        </authorList>
    </citation>
    <scope>NUCLEOTIDE SEQUENCE [LARGE SCALE GENOMIC DNA]</scope>
</reference>
<evidence type="ECO:0000313" key="1">
    <source>
        <dbReference type="EMBL" id="PIV63747.1"/>
    </source>
</evidence>
<dbReference type="Proteomes" id="UP000228886">
    <property type="component" value="Unassembled WGS sequence"/>
</dbReference>
<accession>A0A2M7E7M1</accession>
<evidence type="ECO:0008006" key="3">
    <source>
        <dbReference type="Google" id="ProtNLM"/>
    </source>
</evidence>
<dbReference type="InterPro" id="IPR025354">
    <property type="entry name" value="DUF4258"/>
</dbReference>
<proteinExistence type="predicted"/>
<dbReference type="AlphaFoldDB" id="A0A2M7E7M1"/>